<dbReference type="AlphaFoldDB" id="A0A1G7LBQ2"/>
<proteinExistence type="predicted"/>
<reference evidence="2" key="1">
    <citation type="submission" date="2016-10" db="EMBL/GenBank/DDBJ databases">
        <authorList>
            <person name="Varghese N."/>
            <person name="Submissions S."/>
        </authorList>
    </citation>
    <scope>NUCLEOTIDE SEQUENCE [LARGE SCALE GENOMIC DNA]</scope>
    <source>
        <strain evidence="2">DSM 24729</strain>
    </source>
</reference>
<organism evidence="1 2">
    <name type="scientific">Cellulophaga baltica</name>
    <dbReference type="NCBI Taxonomy" id="76594"/>
    <lineage>
        <taxon>Bacteria</taxon>
        <taxon>Pseudomonadati</taxon>
        <taxon>Bacteroidota</taxon>
        <taxon>Flavobacteriia</taxon>
        <taxon>Flavobacteriales</taxon>
        <taxon>Flavobacteriaceae</taxon>
        <taxon>Cellulophaga</taxon>
    </lineage>
</organism>
<dbReference type="EMBL" id="FNBD01000017">
    <property type="protein sequence ID" value="SDF46992.1"/>
    <property type="molecule type" value="Genomic_DNA"/>
</dbReference>
<dbReference type="RefSeq" id="WP_074539398.1">
    <property type="nucleotide sequence ID" value="NZ_FNBD01000017.1"/>
</dbReference>
<evidence type="ECO:0008006" key="3">
    <source>
        <dbReference type="Google" id="ProtNLM"/>
    </source>
</evidence>
<dbReference type="Proteomes" id="UP000182114">
    <property type="component" value="Unassembled WGS sequence"/>
</dbReference>
<accession>A0A1G7LBQ2</accession>
<gene>
    <name evidence="1" type="ORF">SAMN04487992_1175</name>
</gene>
<protein>
    <recommendedName>
        <fullName evidence="3">NACHT domain-containing protein</fullName>
    </recommendedName>
</protein>
<evidence type="ECO:0000313" key="1">
    <source>
        <dbReference type="EMBL" id="SDF46992.1"/>
    </source>
</evidence>
<name>A0A1G7LBQ2_9FLAO</name>
<evidence type="ECO:0000313" key="2">
    <source>
        <dbReference type="Proteomes" id="UP000182114"/>
    </source>
</evidence>
<sequence>MEPVTLTIITYVSLKCVDQFIKEEGYGRFKKLLFPEKKYKKQLVKIIYETIEDFEQNHKYDSSNGMFPFYHSQIFFEHLTLYVLFKKGTLDEIKGDFKKFPKIIQPTPKDLEDFYSLFTEKVNADKVLKKLFIDENYKSQIFDISQAIEEVIGLVVSVKTDTASIKTSVESLVADNESKKLTPDKISQALKSQVNRQIKKQINSGKYLQNTFIETGDQKDNLRYLCDSVFYSEKCFHESSILDFRYFNNFLAKKRHSLFNYDFEKLKPANGEMTVSNCTAIISKWHNYLVNKRQEITDIKIGSNEKYKFESKFRDRIDDLEFLRARVALITETAGQGKTNFLCDFSENFLVKREIPTAFLTGTEVKPNDLRQSLLQRIFPDSPNYTFEEFLNNLKTLCYKQGKFFVLVIDGINENYNSKLLSQNLETFVSELLEHDFVKIVLSCRTEYYEQNFSNLEASSFAKETKKITSLLSQRPDDDLKKKLLRIYFNHFKIEHNGISNKAHEQLVENFLLLRIFCEAYQNQKLERIENIYKQELFEKYYETKSDEINKRLKTNDEFKVSGNFDIRNFIQSVVEFMIHEKTYVNVPLDRIIANSSDREMYVRFLDENILVKRDIQTDEKGIFTSSEVVNFTFDEFRDFLISQYLVEVLYKKSVEEFTSFIENQVNEKSPLLEGCSTFLFYVSRKGLDKQLHEILVKQPWFEAVFSKCIFSLKDSQVTNEDKNVLKGKLLGNERYSDSIIWNLIIRYDITYYNNLSIEFLFELLREFDTKQYVECFVSKFGTDRWGHSRLINQEQLVNQFDDILEKREADDVFYYEKLFELLIYMFTNKDRWNIQSIYEKYFFRHSEQGKIHLSKALESKNETLTNAIKQFISSYEIKL</sequence>
<keyword evidence="2" id="KW-1185">Reference proteome</keyword>